<proteinExistence type="predicted"/>
<dbReference type="Proteomes" id="UP000247099">
    <property type="component" value="Unassembled WGS sequence"/>
</dbReference>
<sequence length="67" mass="7842">MIYFHYSLPFRPQADSFEIGFRRTRPTGIFQPEPVTEKAEEQNKAQDGKHVTMWKIITSEKTKKQAA</sequence>
<keyword evidence="2" id="KW-1185">Reference proteome</keyword>
<dbReference type="AlphaFoldDB" id="A0A317ZK31"/>
<dbReference type="EMBL" id="QHJQ01000003">
    <property type="protein sequence ID" value="PXA04593.1"/>
    <property type="molecule type" value="Genomic_DNA"/>
</dbReference>
<reference evidence="1 2" key="1">
    <citation type="submission" date="2018-05" db="EMBL/GenBank/DDBJ databases">
        <title>Coraliomargarita sinensis sp. nov., isolated from a marine solar saltern.</title>
        <authorList>
            <person name="Zhou L.Y."/>
        </authorList>
    </citation>
    <scope>NUCLEOTIDE SEQUENCE [LARGE SCALE GENOMIC DNA]</scope>
    <source>
        <strain evidence="1 2">WN38</strain>
    </source>
</reference>
<accession>A0A317ZK31</accession>
<organism evidence="1 2">
    <name type="scientific">Coraliomargarita sinensis</name>
    <dbReference type="NCBI Taxonomy" id="2174842"/>
    <lineage>
        <taxon>Bacteria</taxon>
        <taxon>Pseudomonadati</taxon>
        <taxon>Verrucomicrobiota</taxon>
        <taxon>Opitutia</taxon>
        <taxon>Puniceicoccales</taxon>
        <taxon>Coraliomargaritaceae</taxon>
        <taxon>Coraliomargarita</taxon>
    </lineage>
</organism>
<dbReference type="InParanoid" id="A0A317ZK31"/>
<name>A0A317ZK31_9BACT</name>
<evidence type="ECO:0000313" key="2">
    <source>
        <dbReference type="Proteomes" id="UP000247099"/>
    </source>
</evidence>
<gene>
    <name evidence="1" type="ORF">DDZ13_05305</name>
</gene>
<comment type="caution">
    <text evidence="1">The sequence shown here is derived from an EMBL/GenBank/DDBJ whole genome shotgun (WGS) entry which is preliminary data.</text>
</comment>
<evidence type="ECO:0000313" key="1">
    <source>
        <dbReference type="EMBL" id="PXA04593.1"/>
    </source>
</evidence>
<protein>
    <submittedName>
        <fullName evidence="1">Uncharacterized protein</fullName>
    </submittedName>
</protein>